<evidence type="ECO:0000256" key="2">
    <source>
        <dbReference type="ARBA" id="ARBA00022741"/>
    </source>
</evidence>
<accession>A0ABT6WX91</accession>
<dbReference type="InterPro" id="IPR050166">
    <property type="entry name" value="ABC_transporter_ATP-bind"/>
</dbReference>
<keyword evidence="2" id="KW-0547">Nucleotide-binding</keyword>
<dbReference type="SUPFAM" id="SSF52540">
    <property type="entry name" value="P-loop containing nucleoside triphosphate hydrolases"/>
    <property type="match status" value="1"/>
</dbReference>
<dbReference type="RefSeq" id="WP_282765678.1">
    <property type="nucleotide sequence ID" value="NZ_JASCTH010000032.1"/>
</dbReference>
<keyword evidence="1" id="KW-0813">Transport</keyword>
<comment type="caution">
    <text evidence="5">The sequence shown here is derived from an EMBL/GenBank/DDBJ whole genome shotgun (WGS) entry which is preliminary data.</text>
</comment>
<dbReference type="GO" id="GO:0005524">
    <property type="term" value="F:ATP binding"/>
    <property type="evidence" value="ECO:0007669"/>
    <property type="project" value="UniProtKB-KW"/>
</dbReference>
<evidence type="ECO:0000259" key="4">
    <source>
        <dbReference type="PROSITE" id="PS50893"/>
    </source>
</evidence>
<dbReference type="PROSITE" id="PS00211">
    <property type="entry name" value="ABC_TRANSPORTER_1"/>
    <property type="match status" value="1"/>
</dbReference>
<keyword evidence="6" id="KW-1185">Reference proteome</keyword>
<dbReference type="EMBL" id="JASCTH010000032">
    <property type="protein sequence ID" value="MDI6104314.1"/>
    <property type="molecule type" value="Genomic_DNA"/>
</dbReference>
<dbReference type="PANTHER" id="PTHR42788:SF13">
    <property type="entry name" value="ALIPHATIC SULFONATES IMPORT ATP-BINDING PROTEIN SSUB"/>
    <property type="match status" value="1"/>
</dbReference>
<name>A0ABT6WX91_9ACTN</name>
<dbReference type="CDD" id="cd03293">
    <property type="entry name" value="ABC_NrtD_SsuB_transporters"/>
    <property type="match status" value="1"/>
</dbReference>
<dbReference type="PROSITE" id="PS50893">
    <property type="entry name" value="ABC_TRANSPORTER_2"/>
    <property type="match status" value="1"/>
</dbReference>
<dbReference type="InterPro" id="IPR027417">
    <property type="entry name" value="P-loop_NTPase"/>
</dbReference>
<dbReference type="InterPro" id="IPR017871">
    <property type="entry name" value="ABC_transporter-like_CS"/>
</dbReference>
<dbReference type="Pfam" id="PF00005">
    <property type="entry name" value="ABC_tran"/>
    <property type="match status" value="1"/>
</dbReference>
<evidence type="ECO:0000313" key="6">
    <source>
        <dbReference type="Proteomes" id="UP001241758"/>
    </source>
</evidence>
<dbReference type="PANTHER" id="PTHR42788">
    <property type="entry name" value="TAURINE IMPORT ATP-BINDING PROTEIN-RELATED"/>
    <property type="match status" value="1"/>
</dbReference>
<evidence type="ECO:0000256" key="1">
    <source>
        <dbReference type="ARBA" id="ARBA00022448"/>
    </source>
</evidence>
<feature type="domain" description="ABC transporter" evidence="4">
    <location>
        <begin position="1"/>
        <end position="227"/>
    </location>
</feature>
<dbReference type="InterPro" id="IPR003439">
    <property type="entry name" value="ABC_transporter-like_ATP-bd"/>
</dbReference>
<reference evidence="5 6" key="1">
    <citation type="submission" date="2023-05" db="EMBL/GenBank/DDBJ databases">
        <title>Actinoplanes sp. NEAU-A12 genome sequencing.</title>
        <authorList>
            <person name="Wang Z.-S."/>
        </authorList>
    </citation>
    <scope>NUCLEOTIDE SEQUENCE [LARGE SCALE GENOMIC DNA]</scope>
    <source>
        <strain evidence="5 6">NEAU-A12</strain>
    </source>
</reference>
<dbReference type="Proteomes" id="UP001241758">
    <property type="component" value="Unassembled WGS sequence"/>
</dbReference>
<proteinExistence type="predicted"/>
<dbReference type="InterPro" id="IPR003593">
    <property type="entry name" value="AAA+_ATPase"/>
</dbReference>
<protein>
    <submittedName>
        <fullName evidence="5">ABC transporter ATP-binding protein</fullName>
    </submittedName>
</protein>
<evidence type="ECO:0000313" key="5">
    <source>
        <dbReference type="EMBL" id="MDI6104314.1"/>
    </source>
</evidence>
<keyword evidence="3 5" id="KW-0067">ATP-binding</keyword>
<organism evidence="5 6">
    <name type="scientific">Actinoplanes sandaracinus</name>
    <dbReference type="NCBI Taxonomy" id="3045177"/>
    <lineage>
        <taxon>Bacteria</taxon>
        <taxon>Bacillati</taxon>
        <taxon>Actinomycetota</taxon>
        <taxon>Actinomycetes</taxon>
        <taxon>Micromonosporales</taxon>
        <taxon>Micromonosporaceae</taxon>
        <taxon>Actinoplanes</taxon>
    </lineage>
</organism>
<gene>
    <name evidence="5" type="ORF">QLQ12_37550</name>
</gene>
<evidence type="ECO:0000256" key="3">
    <source>
        <dbReference type="ARBA" id="ARBA00022840"/>
    </source>
</evidence>
<dbReference type="SMART" id="SM00382">
    <property type="entry name" value="AAA"/>
    <property type="match status" value="1"/>
</dbReference>
<sequence length="257" mass="28365">MTKTYTTRSGRTQALSPINVSFRPDEFTAILGTSGCGKSTLLHIVAGLEQPSTGHIEVNGTAVSGPGRDRGMVFQNYTLFPWLTVQQNVEFALRDLPMSRRKRHDQAREYLGLVGMEAFAAAHPSELSGGMRQRVAIARALSYQPRVLLMDEPFGALDAQTRQGMQMLLTRVWEEHRMSVLFVTHDIEEAVCLSDRVIVMSRRPGAIKADLAIDIPRPRGIDTLTSAELNGYKAELLQLIREEADDAQTAASAKRAG</sequence>
<dbReference type="Gene3D" id="3.40.50.300">
    <property type="entry name" value="P-loop containing nucleotide triphosphate hydrolases"/>
    <property type="match status" value="1"/>
</dbReference>